<evidence type="ECO:0000256" key="4">
    <source>
        <dbReference type="ARBA" id="ARBA00022884"/>
    </source>
</evidence>
<dbReference type="OrthoDB" id="10266058at2759"/>
<keyword evidence="3" id="KW-0677">Repeat</keyword>
<evidence type="ECO:0000256" key="3">
    <source>
        <dbReference type="ARBA" id="ARBA00022737"/>
    </source>
</evidence>
<feature type="region of interest" description="Disordered" evidence="9">
    <location>
        <begin position="295"/>
        <end position="314"/>
    </location>
</feature>
<accession>A0A9P4JQ58</accession>
<dbReference type="GO" id="GO:0008380">
    <property type="term" value="P:RNA splicing"/>
    <property type="evidence" value="ECO:0007669"/>
    <property type="project" value="UniProtKB-KW"/>
</dbReference>
<dbReference type="Gene3D" id="3.30.70.330">
    <property type="match status" value="3"/>
</dbReference>
<evidence type="ECO:0000313" key="12">
    <source>
        <dbReference type="Proteomes" id="UP000799536"/>
    </source>
</evidence>
<keyword evidence="12" id="KW-1185">Reference proteome</keyword>
<feature type="domain" description="RRM" evidence="10">
    <location>
        <begin position="456"/>
        <end position="540"/>
    </location>
</feature>
<evidence type="ECO:0000256" key="9">
    <source>
        <dbReference type="SAM" id="MobiDB-lite"/>
    </source>
</evidence>
<dbReference type="GO" id="GO:0005634">
    <property type="term" value="C:nucleus"/>
    <property type="evidence" value="ECO:0007669"/>
    <property type="project" value="UniProtKB-SubCell"/>
</dbReference>
<dbReference type="EMBL" id="ML993900">
    <property type="protein sequence ID" value="KAF2203536.1"/>
    <property type="molecule type" value="Genomic_DNA"/>
</dbReference>
<dbReference type="GO" id="GO:0003723">
    <property type="term" value="F:RNA binding"/>
    <property type="evidence" value="ECO:0007669"/>
    <property type="project" value="UniProtKB-UniRule"/>
</dbReference>
<keyword evidence="5 8" id="KW-0508">mRNA splicing</keyword>
<proteinExistence type="inferred from homology"/>
<evidence type="ECO:0000256" key="2">
    <source>
        <dbReference type="ARBA" id="ARBA00022664"/>
    </source>
</evidence>
<evidence type="ECO:0000313" key="11">
    <source>
        <dbReference type="EMBL" id="KAF2203536.1"/>
    </source>
</evidence>
<dbReference type="FunFam" id="3.30.70.330:FF:000097">
    <property type="entry name" value="U2 snRNP auxiliary factor large subunit"/>
    <property type="match status" value="1"/>
</dbReference>
<name>A0A9P4JQ58_9PLEO</name>
<protein>
    <recommendedName>
        <fullName evidence="8">Splicing factor U2AF subunit</fullName>
    </recommendedName>
    <alternativeName>
        <fullName evidence="8">U2 snRNP auxiliary factor large subunit</fullName>
    </alternativeName>
</protein>
<dbReference type="PANTHER" id="PTHR23139">
    <property type="entry name" value="RNA-BINDING PROTEIN"/>
    <property type="match status" value="1"/>
</dbReference>
<comment type="function">
    <text evidence="8">Necessary for the splicing of pre-mRNA.</text>
</comment>
<dbReference type="NCBIfam" id="TIGR01642">
    <property type="entry name" value="U2AF_lg"/>
    <property type="match status" value="1"/>
</dbReference>
<feature type="compositionally biased region" description="Basic and acidic residues" evidence="9">
    <location>
        <begin position="1"/>
        <end position="11"/>
    </location>
</feature>
<feature type="domain" description="RRM" evidence="10">
    <location>
        <begin position="343"/>
        <end position="421"/>
    </location>
</feature>
<evidence type="ECO:0000259" key="10">
    <source>
        <dbReference type="PROSITE" id="PS50102"/>
    </source>
</evidence>
<keyword evidence="4 7" id="KW-0694">RNA-binding</keyword>
<dbReference type="InterPro" id="IPR035979">
    <property type="entry name" value="RBD_domain_sf"/>
</dbReference>
<comment type="caution">
    <text evidence="11">The sequence shown here is derived from an EMBL/GenBank/DDBJ whole genome shotgun (WGS) entry which is preliminary data.</text>
</comment>
<comment type="similarity">
    <text evidence="8">Belongs to the splicing factor SR family.</text>
</comment>
<dbReference type="PROSITE" id="PS50102">
    <property type="entry name" value="RRM"/>
    <property type="match status" value="3"/>
</dbReference>
<organism evidence="11 12">
    <name type="scientific">Delitschia confertaspora ATCC 74209</name>
    <dbReference type="NCBI Taxonomy" id="1513339"/>
    <lineage>
        <taxon>Eukaryota</taxon>
        <taxon>Fungi</taxon>
        <taxon>Dikarya</taxon>
        <taxon>Ascomycota</taxon>
        <taxon>Pezizomycotina</taxon>
        <taxon>Dothideomycetes</taxon>
        <taxon>Pleosporomycetidae</taxon>
        <taxon>Pleosporales</taxon>
        <taxon>Delitschiaceae</taxon>
        <taxon>Delitschia</taxon>
    </lineage>
</organism>
<comment type="subcellular location">
    <subcellularLocation>
        <location evidence="1 8">Nucleus</location>
    </subcellularLocation>
</comment>
<keyword evidence="2 8" id="KW-0507">mRNA processing</keyword>
<dbReference type="InterPro" id="IPR012677">
    <property type="entry name" value="Nucleotide-bd_a/b_plait_sf"/>
</dbReference>
<feature type="compositionally biased region" description="Basic residues" evidence="9">
    <location>
        <begin position="35"/>
        <end position="45"/>
    </location>
</feature>
<evidence type="ECO:0000256" key="7">
    <source>
        <dbReference type="PROSITE-ProRule" id="PRU00176"/>
    </source>
</evidence>
<evidence type="ECO:0000256" key="5">
    <source>
        <dbReference type="ARBA" id="ARBA00023187"/>
    </source>
</evidence>
<feature type="region of interest" description="Disordered" evidence="9">
    <location>
        <begin position="1"/>
        <end position="147"/>
    </location>
</feature>
<dbReference type="SMART" id="SM00360">
    <property type="entry name" value="RRM"/>
    <property type="match status" value="3"/>
</dbReference>
<evidence type="ECO:0000256" key="8">
    <source>
        <dbReference type="RuleBase" id="RU364135"/>
    </source>
</evidence>
<dbReference type="AlphaFoldDB" id="A0A9P4JQ58"/>
<evidence type="ECO:0000256" key="1">
    <source>
        <dbReference type="ARBA" id="ARBA00004123"/>
    </source>
</evidence>
<feature type="compositionally biased region" description="Basic and acidic residues" evidence="9">
    <location>
        <begin position="58"/>
        <end position="125"/>
    </location>
</feature>
<dbReference type="CDD" id="cd12232">
    <property type="entry name" value="RRM3_U2AF65"/>
    <property type="match status" value="1"/>
</dbReference>
<dbReference type="Pfam" id="PF00076">
    <property type="entry name" value="RRM_1"/>
    <property type="match status" value="2"/>
</dbReference>
<dbReference type="GO" id="GO:0006397">
    <property type="term" value="P:mRNA processing"/>
    <property type="evidence" value="ECO:0007669"/>
    <property type="project" value="UniProtKB-KW"/>
</dbReference>
<feature type="compositionally biased region" description="Basic and acidic residues" evidence="9">
    <location>
        <begin position="21"/>
        <end position="34"/>
    </location>
</feature>
<reference evidence="11" key="1">
    <citation type="journal article" date="2020" name="Stud. Mycol.">
        <title>101 Dothideomycetes genomes: a test case for predicting lifestyles and emergence of pathogens.</title>
        <authorList>
            <person name="Haridas S."/>
            <person name="Albert R."/>
            <person name="Binder M."/>
            <person name="Bloem J."/>
            <person name="Labutti K."/>
            <person name="Salamov A."/>
            <person name="Andreopoulos B."/>
            <person name="Baker S."/>
            <person name="Barry K."/>
            <person name="Bills G."/>
            <person name="Bluhm B."/>
            <person name="Cannon C."/>
            <person name="Castanera R."/>
            <person name="Culley D."/>
            <person name="Daum C."/>
            <person name="Ezra D."/>
            <person name="Gonzalez J."/>
            <person name="Henrissat B."/>
            <person name="Kuo A."/>
            <person name="Liang C."/>
            <person name="Lipzen A."/>
            <person name="Lutzoni F."/>
            <person name="Magnuson J."/>
            <person name="Mondo S."/>
            <person name="Nolan M."/>
            <person name="Ohm R."/>
            <person name="Pangilinan J."/>
            <person name="Park H.-J."/>
            <person name="Ramirez L."/>
            <person name="Alfaro M."/>
            <person name="Sun H."/>
            <person name="Tritt A."/>
            <person name="Yoshinaga Y."/>
            <person name="Zwiers L.-H."/>
            <person name="Turgeon B."/>
            <person name="Goodwin S."/>
            <person name="Spatafora J."/>
            <person name="Crous P."/>
            <person name="Grigoriev I."/>
        </authorList>
    </citation>
    <scope>NUCLEOTIDE SEQUENCE</scope>
    <source>
        <strain evidence="11">ATCC 74209</strain>
    </source>
</reference>
<dbReference type="InterPro" id="IPR000504">
    <property type="entry name" value="RRM_dom"/>
</dbReference>
<sequence length="572" mass="63974">MNGDSYSRDGGRQGSSRHYSSRGDRDDRPRDTDRRRRSRSPRRSGRRDYEVDTYSSSRDYRERERESTHARRDNRRDERGWDRDARPQRRDRDDDRYSRRDRDPFEDRGGRGRRDRGDRDGFAGRDRKKSTSPPPKKREPTPDLTDVVSVLKRERRMTQWDIKPAGYENITAEQAKLSGMFSLPGAPRTQPMDPARLKALMEQPGGTASASALKPSQGKQAKRLLVHNLPSSATNQSIADFFNLHMNGVNVVSGNDPCISAAISKDKTYALLEFKTTEDATYALALDGISMTEEQEAADVNGDKPLPSGLSIRRPKDYIAPTSTETDEAPEGQVSNVVKDGPNKLSITNIQPVMEEEHVQELLVAFGPLKSFVLAKDLGTGQSRGIAFAVYANEDITDLAIQGLNGLEIDGQPLKIQRASVGITQAAGLENGVNAMTMLAGTSARDQESRVICLMNMVTVEELMDNETYNEIVEDIQEECQNYGHIVELKIPRPRGPRVDAGVGKIFIKYDTTQSAKNAHAKLGGRKFADRTVVVTFFSEVGISRLRVWIYNADDRLGVVRCKCLVDSFEND</sequence>
<feature type="domain" description="RRM" evidence="10">
    <location>
        <begin position="222"/>
        <end position="305"/>
    </location>
</feature>
<evidence type="ECO:0000256" key="6">
    <source>
        <dbReference type="ARBA" id="ARBA00023242"/>
    </source>
</evidence>
<dbReference type="SUPFAM" id="SSF54928">
    <property type="entry name" value="RNA-binding domain, RBD"/>
    <property type="match status" value="2"/>
</dbReference>
<keyword evidence="6 8" id="KW-0539">Nucleus</keyword>
<gene>
    <name evidence="11" type="ORF">GQ43DRAFT_258002</name>
</gene>
<dbReference type="InterPro" id="IPR006529">
    <property type="entry name" value="U2AF_lg"/>
</dbReference>
<dbReference type="Proteomes" id="UP000799536">
    <property type="component" value="Unassembled WGS sequence"/>
</dbReference>